<dbReference type="EMBL" id="KK198763">
    <property type="protein sequence ID" value="KCW49937.1"/>
    <property type="molecule type" value="Genomic_DNA"/>
</dbReference>
<reference evidence="1" key="1">
    <citation type="submission" date="2013-07" db="EMBL/GenBank/DDBJ databases">
        <title>The genome of Eucalyptus grandis.</title>
        <authorList>
            <person name="Schmutz J."/>
            <person name="Hayes R."/>
            <person name="Myburg A."/>
            <person name="Tuskan G."/>
            <person name="Grattapaglia D."/>
            <person name="Rokhsar D.S."/>
        </authorList>
    </citation>
    <scope>NUCLEOTIDE SEQUENCE</scope>
    <source>
        <tissue evidence="1">Leaf extractions</tissue>
    </source>
</reference>
<dbReference type="AlphaFoldDB" id="A0A059A795"/>
<protein>
    <submittedName>
        <fullName evidence="1">Uncharacterized protein</fullName>
    </submittedName>
</protein>
<dbReference type="Gramene" id="KCW49937">
    <property type="protein sequence ID" value="KCW49937"/>
    <property type="gene ID" value="EUGRSUZ_K03399"/>
</dbReference>
<proteinExistence type="predicted"/>
<dbReference type="InParanoid" id="A0A059A795"/>
<evidence type="ECO:0000313" key="1">
    <source>
        <dbReference type="EMBL" id="KCW49937.1"/>
    </source>
</evidence>
<sequence>MLRGKKSTIWEIKGKSRCGWILYANRTRQVFSVLRLIEAIRGLDIPFCPCKASKGRCGWIAYCICQLLDDKLQKLPEIHKATSLMIRRI</sequence>
<accession>A0A059A795</accession>
<gene>
    <name evidence="1" type="ORF">EUGRSUZ_K03399</name>
</gene>
<organism evidence="1">
    <name type="scientific">Eucalyptus grandis</name>
    <name type="common">Flooded gum</name>
    <dbReference type="NCBI Taxonomy" id="71139"/>
    <lineage>
        <taxon>Eukaryota</taxon>
        <taxon>Viridiplantae</taxon>
        <taxon>Streptophyta</taxon>
        <taxon>Embryophyta</taxon>
        <taxon>Tracheophyta</taxon>
        <taxon>Spermatophyta</taxon>
        <taxon>Magnoliopsida</taxon>
        <taxon>eudicotyledons</taxon>
        <taxon>Gunneridae</taxon>
        <taxon>Pentapetalae</taxon>
        <taxon>rosids</taxon>
        <taxon>malvids</taxon>
        <taxon>Myrtales</taxon>
        <taxon>Myrtaceae</taxon>
        <taxon>Myrtoideae</taxon>
        <taxon>Eucalypteae</taxon>
        <taxon>Eucalyptus</taxon>
    </lineage>
</organism>
<name>A0A059A795_EUCGR</name>